<proteinExistence type="predicted"/>
<dbReference type="AlphaFoldDB" id="A0AAE0DZG1"/>
<dbReference type="SUPFAM" id="SSF48576">
    <property type="entry name" value="Terpenoid synthases"/>
    <property type="match status" value="1"/>
</dbReference>
<feature type="non-terminal residue" evidence="1">
    <location>
        <position position="69"/>
    </location>
</feature>
<dbReference type="Proteomes" id="UP001281410">
    <property type="component" value="Unassembled WGS sequence"/>
</dbReference>
<reference evidence="1" key="1">
    <citation type="journal article" date="2023" name="Plant J.">
        <title>Genome sequences and population genomics provide insights into the demographic history, inbreeding, and mutation load of two 'living fossil' tree species of Dipteronia.</title>
        <authorList>
            <person name="Feng Y."/>
            <person name="Comes H.P."/>
            <person name="Chen J."/>
            <person name="Zhu S."/>
            <person name="Lu R."/>
            <person name="Zhang X."/>
            <person name="Li P."/>
            <person name="Qiu J."/>
            <person name="Olsen K.M."/>
            <person name="Qiu Y."/>
        </authorList>
    </citation>
    <scope>NUCLEOTIDE SEQUENCE</scope>
    <source>
        <strain evidence="1">NBL</strain>
    </source>
</reference>
<accession>A0AAE0DZG1</accession>
<organism evidence="1 2">
    <name type="scientific">Dipteronia sinensis</name>
    <dbReference type="NCBI Taxonomy" id="43782"/>
    <lineage>
        <taxon>Eukaryota</taxon>
        <taxon>Viridiplantae</taxon>
        <taxon>Streptophyta</taxon>
        <taxon>Embryophyta</taxon>
        <taxon>Tracheophyta</taxon>
        <taxon>Spermatophyta</taxon>
        <taxon>Magnoliopsida</taxon>
        <taxon>eudicotyledons</taxon>
        <taxon>Gunneridae</taxon>
        <taxon>Pentapetalae</taxon>
        <taxon>rosids</taxon>
        <taxon>malvids</taxon>
        <taxon>Sapindales</taxon>
        <taxon>Sapindaceae</taxon>
        <taxon>Hippocastanoideae</taxon>
        <taxon>Acereae</taxon>
        <taxon>Dipteronia</taxon>
    </lineage>
</organism>
<dbReference type="EMBL" id="JANJYJ010000007">
    <property type="protein sequence ID" value="KAK3198730.1"/>
    <property type="molecule type" value="Genomic_DNA"/>
</dbReference>
<comment type="caution">
    <text evidence="1">The sequence shown here is derived from an EMBL/GenBank/DDBJ whole genome shotgun (WGS) entry which is preliminary data.</text>
</comment>
<gene>
    <name evidence="1" type="ORF">Dsin_022145</name>
</gene>
<evidence type="ECO:0000313" key="2">
    <source>
        <dbReference type="Proteomes" id="UP001281410"/>
    </source>
</evidence>
<dbReference type="InterPro" id="IPR008949">
    <property type="entry name" value="Isoprenoid_synthase_dom_sf"/>
</dbReference>
<evidence type="ECO:0000313" key="1">
    <source>
        <dbReference type="EMBL" id="KAK3198730.1"/>
    </source>
</evidence>
<sequence length="69" mass="7686">MQEANVSEEIARNHITDLIGKTLIKVNGLILAPVSASLKPFVNVLANYPRVSYFFYKDGDGYGVQEELK</sequence>
<keyword evidence="2" id="KW-1185">Reference proteome</keyword>
<protein>
    <submittedName>
        <fullName evidence="1">Uncharacterized protein</fullName>
    </submittedName>
</protein>
<name>A0AAE0DZG1_9ROSI</name>
<dbReference type="Gene3D" id="1.10.600.10">
    <property type="entry name" value="Farnesyl Diphosphate Synthase"/>
    <property type="match status" value="1"/>
</dbReference>